<dbReference type="PANTHER" id="PTHR30250:SF11">
    <property type="entry name" value="O-ANTIGEN TRANSPORTER-RELATED"/>
    <property type="match status" value="1"/>
</dbReference>
<keyword evidence="2" id="KW-1003">Cell membrane</keyword>
<feature type="transmembrane region" description="Helical" evidence="6">
    <location>
        <begin position="80"/>
        <end position="104"/>
    </location>
</feature>
<gene>
    <name evidence="7" type="ORF">HNV11_22820</name>
</gene>
<feature type="transmembrane region" description="Helical" evidence="6">
    <location>
        <begin position="411"/>
        <end position="432"/>
    </location>
</feature>
<evidence type="ECO:0000256" key="1">
    <source>
        <dbReference type="ARBA" id="ARBA00004651"/>
    </source>
</evidence>
<feature type="transmembrane region" description="Helical" evidence="6">
    <location>
        <begin position="470"/>
        <end position="490"/>
    </location>
</feature>
<feature type="transmembrane region" description="Helical" evidence="6">
    <location>
        <begin position="150"/>
        <end position="175"/>
    </location>
</feature>
<evidence type="ECO:0000256" key="6">
    <source>
        <dbReference type="SAM" id="Phobius"/>
    </source>
</evidence>
<dbReference type="EMBL" id="CP053435">
    <property type="protein sequence ID" value="QJW92012.1"/>
    <property type="molecule type" value="Genomic_DNA"/>
</dbReference>
<name>A0A6M5YGG4_9BACT</name>
<dbReference type="Proteomes" id="UP000502756">
    <property type="component" value="Chromosome"/>
</dbReference>
<feature type="transmembrane region" description="Helical" evidence="6">
    <location>
        <begin position="119"/>
        <end position="138"/>
    </location>
</feature>
<feature type="transmembrane region" description="Helical" evidence="6">
    <location>
        <begin position="12"/>
        <end position="36"/>
    </location>
</feature>
<evidence type="ECO:0000313" key="8">
    <source>
        <dbReference type="Proteomes" id="UP000502756"/>
    </source>
</evidence>
<comment type="subcellular location">
    <subcellularLocation>
        <location evidence="1">Cell membrane</location>
        <topology evidence="1">Multi-pass membrane protein</topology>
    </subcellularLocation>
</comment>
<feature type="transmembrane region" description="Helical" evidence="6">
    <location>
        <begin position="48"/>
        <end position="68"/>
    </location>
</feature>
<evidence type="ECO:0000256" key="4">
    <source>
        <dbReference type="ARBA" id="ARBA00022989"/>
    </source>
</evidence>
<dbReference type="RefSeq" id="WP_171741863.1">
    <property type="nucleotide sequence ID" value="NZ_CP053435.1"/>
</dbReference>
<dbReference type="KEGG" id="stae:HNV11_22820"/>
<dbReference type="InterPro" id="IPR050833">
    <property type="entry name" value="Poly_Biosynth_Transport"/>
</dbReference>
<feature type="transmembrane region" description="Helical" evidence="6">
    <location>
        <begin position="234"/>
        <end position="254"/>
    </location>
</feature>
<dbReference type="AlphaFoldDB" id="A0A6M5YGG4"/>
<accession>A0A6M5YGG4</accession>
<feature type="transmembrane region" description="Helical" evidence="6">
    <location>
        <begin position="279"/>
        <end position="300"/>
    </location>
</feature>
<feature type="transmembrane region" description="Helical" evidence="6">
    <location>
        <begin position="444"/>
        <end position="464"/>
    </location>
</feature>
<dbReference type="GO" id="GO:0005886">
    <property type="term" value="C:plasma membrane"/>
    <property type="evidence" value="ECO:0007669"/>
    <property type="project" value="UniProtKB-SubCell"/>
</dbReference>
<feature type="transmembrane region" description="Helical" evidence="6">
    <location>
        <begin position="195"/>
        <end position="214"/>
    </location>
</feature>
<keyword evidence="5 6" id="KW-0472">Membrane</keyword>
<keyword evidence="3 6" id="KW-0812">Transmembrane</keyword>
<evidence type="ECO:0000256" key="5">
    <source>
        <dbReference type="ARBA" id="ARBA00023136"/>
    </source>
</evidence>
<evidence type="ECO:0000256" key="2">
    <source>
        <dbReference type="ARBA" id="ARBA00022475"/>
    </source>
</evidence>
<feature type="transmembrane region" description="Helical" evidence="6">
    <location>
        <begin position="358"/>
        <end position="375"/>
    </location>
</feature>
<dbReference type="PANTHER" id="PTHR30250">
    <property type="entry name" value="PST FAMILY PREDICTED COLANIC ACID TRANSPORTER"/>
    <property type="match status" value="1"/>
</dbReference>
<keyword evidence="4 6" id="KW-1133">Transmembrane helix</keyword>
<organism evidence="7 8">
    <name type="scientific">Spirosoma taeanense</name>
    <dbReference type="NCBI Taxonomy" id="2735870"/>
    <lineage>
        <taxon>Bacteria</taxon>
        <taxon>Pseudomonadati</taxon>
        <taxon>Bacteroidota</taxon>
        <taxon>Cytophagia</taxon>
        <taxon>Cytophagales</taxon>
        <taxon>Cytophagaceae</taxon>
        <taxon>Spirosoma</taxon>
    </lineage>
</organism>
<sequence>MSTFKKLASDTALYGISTILGRMLNYVLVPIQTYAFARPKELSSNVEFYSYIALLLVIYTLGLETAFFRFSARKPETTAVVFSNTLSMVIVITTVATVLLLWFAPEIAVWLNYPNQATFIRWSALIVAIDAVMAIPFARLRVENKARQFVVARMLNIAIVVALNVLFLIVCPDILNGKYLSALQPLVRSVYDPSIGPGYIFLANLLGNLCYFVLLRGAFRGFRFRLNWGDIRILYVYAFPIMLTGLANVVNNLTDRLFLRHYLPDDFYPGLTNEDALGIYGNCFKLSVFMALVTTSFRLAADPFFFTRAEDKNAPDLLARVTKWFTIVCVFIWVGVSLNLDILGKIMLAPAYRRGLDVVPLLLLGNLFLGVYQNIAFWFKLTDKTKFGTLITGIGAAITILGNILLIPVMGYMGCAVAFLTSSFVMMAICYGLGRKYYPVPYEVGSAVAYVLGAGLLIYASLWIDIPNLWMAVPFHLVLFGLFTAVIIFLERDSLQPLIARFRQRKPAPAGPTELK</sequence>
<feature type="transmembrane region" description="Helical" evidence="6">
    <location>
        <begin position="387"/>
        <end position="405"/>
    </location>
</feature>
<keyword evidence="8" id="KW-1185">Reference proteome</keyword>
<protein>
    <submittedName>
        <fullName evidence="7">Polysaccharide biosynthesis protein</fullName>
    </submittedName>
</protein>
<evidence type="ECO:0000256" key="3">
    <source>
        <dbReference type="ARBA" id="ARBA00022692"/>
    </source>
</evidence>
<reference evidence="7 8" key="1">
    <citation type="submission" date="2020-05" db="EMBL/GenBank/DDBJ databases">
        <title>Genome sequencing of Spirosoma sp. TS118.</title>
        <authorList>
            <person name="Lee J.-H."/>
            <person name="Jeong S."/>
            <person name="Zhao L."/>
            <person name="Jung J.-H."/>
            <person name="Kim M.-K."/>
            <person name="Lim S."/>
        </authorList>
    </citation>
    <scope>NUCLEOTIDE SEQUENCE [LARGE SCALE GENOMIC DNA]</scope>
    <source>
        <strain evidence="7 8">TS118</strain>
    </source>
</reference>
<feature type="transmembrane region" description="Helical" evidence="6">
    <location>
        <begin position="321"/>
        <end position="338"/>
    </location>
</feature>
<evidence type="ECO:0000313" key="7">
    <source>
        <dbReference type="EMBL" id="QJW92012.1"/>
    </source>
</evidence>
<proteinExistence type="predicted"/>